<evidence type="ECO:0000256" key="2">
    <source>
        <dbReference type="ARBA" id="ARBA00007391"/>
    </source>
</evidence>
<evidence type="ECO:0000259" key="14">
    <source>
        <dbReference type="SMART" id="SM00481"/>
    </source>
</evidence>
<dbReference type="SMART" id="SM00481">
    <property type="entry name" value="POLIIIAc"/>
    <property type="match status" value="1"/>
</dbReference>
<keyword evidence="5 13" id="KW-0963">Cytoplasm</keyword>
<comment type="catalytic activity">
    <reaction evidence="12 13">
        <text>DNA(n) + a 2'-deoxyribonucleoside 5'-triphosphate = DNA(n+1) + diphosphate</text>
        <dbReference type="Rhea" id="RHEA:22508"/>
        <dbReference type="Rhea" id="RHEA-COMP:17339"/>
        <dbReference type="Rhea" id="RHEA-COMP:17340"/>
        <dbReference type="ChEBI" id="CHEBI:33019"/>
        <dbReference type="ChEBI" id="CHEBI:61560"/>
        <dbReference type="ChEBI" id="CHEBI:173112"/>
        <dbReference type="EC" id="2.7.7.7"/>
    </reaction>
</comment>
<reference evidence="15" key="2">
    <citation type="submission" date="2020-11" db="EMBL/GenBank/DDBJ databases">
        <title>Description of novel Gluconobacter species.</title>
        <authorList>
            <person name="Cleenwerck I."/>
            <person name="Cnockaert M."/>
            <person name="Borremans W."/>
            <person name="Wieme A.D."/>
            <person name="De Vuyst L."/>
            <person name="Vandamme P."/>
        </authorList>
    </citation>
    <scope>NUCLEOTIDE SEQUENCE</scope>
    <source>
        <strain evidence="15">R-71646</strain>
    </source>
</reference>
<evidence type="ECO:0000256" key="8">
    <source>
        <dbReference type="ARBA" id="ARBA00022705"/>
    </source>
</evidence>
<dbReference type="InterPro" id="IPR040982">
    <property type="entry name" value="DNA_pol3_finger"/>
</dbReference>
<keyword evidence="7 13" id="KW-0548">Nucleotidyltransferase</keyword>
<keyword evidence="10 13" id="KW-0239">DNA-directed DNA polymerase</keyword>
<comment type="similarity">
    <text evidence="2 13">Belongs to the DNA polymerase type-C family. DnaE2 subfamily.</text>
</comment>
<comment type="subcellular location">
    <subcellularLocation>
        <location evidence="1 13">Cytoplasm</location>
    </subcellularLocation>
</comment>
<dbReference type="NCBIfam" id="NF004225">
    <property type="entry name" value="PRK05672.1"/>
    <property type="match status" value="1"/>
</dbReference>
<comment type="function">
    <text evidence="13">DNA polymerase involved in damage-induced mutagenesis and translesion synthesis (TLS). It is not the major replicative DNA polymerase.</text>
</comment>
<dbReference type="Gene3D" id="3.20.20.140">
    <property type="entry name" value="Metal-dependent hydrolases"/>
    <property type="match status" value="1"/>
</dbReference>
<dbReference type="HAMAP" id="MF_01902">
    <property type="entry name" value="DNApol_error_prone"/>
    <property type="match status" value="1"/>
</dbReference>
<evidence type="ECO:0000256" key="4">
    <source>
        <dbReference type="ARBA" id="ARBA00017273"/>
    </source>
</evidence>
<evidence type="ECO:0000256" key="9">
    <source>
        <dbReference type="ARBA" id="ARBA00022763"/>
    </source>
</evidence>
<dbReference type="Pfam" id="PF02811">
    <property type="entry name" value="PHP"/>
    <property type="match status" value="1"/>
</dbReference>
<dbReference type="InterPro" id="IPR011708">
    <property type="entry name" value="DNA_pol3_alpha_NTPase_dom"/>
</dbReference>
<reference evidence="15" key="1">
    <citation type="submission" date="2020-04" db="EMBL/GenBank/DDBJ databases">
        <authorList>
            <person name="Sombolestani A."/>
        </authorList>
    </citation>
    <scope>NUCLEOTIDE SEQUENCE</scope>
    <source>
        <strain evidence="15">R-71646</strain>
    </source>
</reference>
<protein>
    <recommendedName>
        <fullName evidence="4 13">Error-prone DNA polymerase</fullName>
        <ecNumber evidence="3 13">2.7.7.7</ecNumber>
    </recommendedName>
</protein>
<evidence type="ECO:0000256" key="1">
    <source>
        <dbReference type="ARBA" id="ARBA00004496"/>
    </source>
</evidence>
<dbReference type="InterPro" id="IPR029460">
    <property type="entry name" value="DNAPol_HHH"/>
</dbReference>
<dbReference type="CDD" id="cd04485">
    <property type="entry name" value="DnaE_OBF"/>
    <property type="match status" value="1"/>
</dbReference>
<dbReference type="InterPro" id="IPR004365">
    <property type="entry name" value="NA-bd_OB_tRNA"/>
</dbReference>
<gene>
    <name evidence="13" type="primary">dnaE2</name>
    <name evidence="15" type="ORF">HKD31_15530</name>
</gene>
<evidence type="ECO:0000256" key="5">
    <source>
        <dbReference type="ARBA" id="ARBA00022490"/>
    </source>
</evidence>
<sequence>MTISAPRYTELQVTTYFSFLRGASSPIELFEQAKALGMEALGICDRNSLAGMVQAHVAAKQAGLRLVVGCRLDLADFPPVLVYPTDRAAYGRLCRLLTIGKARAGKGKCHLLWEDLVTWGEGLIVVLIPDTADDACGLHLRKLKDAFADRAYMALTLLRRPNDPMRLYELANLAHQARVPTVVTNDVLFHTHDRRILQDVVTCIRHNTTIDEAGFVRERHADRYLKPPQEMARLFSRYPEAAARTMDIVERCRFSLDDLAYQYPDEVSVPGQTPQQALEALTWEGARSVYPDGVPDDVAETLRHELGLIGRMAYAPYFLTVNSIVRYARSQDILCQGRGSAANSAVCYVLGITAIDPARNSLLFERFVSEERGEPPDIDVDFEHARREQVIQWVYEHYGRDRAALTAVVIRYRAKGALRDVGKVMGLPEDLIRTLSGQTHGWGHRLDDDALTDSGIDLSDRRIRLTLDLARCLIGVPRHLSQHPGGFVLTHDRLDELVPIEPASMEQRQIIEWDKDDIDVLKFMKVDILALGMLTCMKKGLDLLAAHKGQHFTLQALPAEDPRTYAMIRKADTIGVFQIESRAQMSMLPRLKPRVFYDLVIEVAIVRPGPIQEDMVHPYLRRREGIEPENYPTPELEKVLKKTLGIPLFQEQAMQVAMICAGFTAAEADQLRRAMATFKNTGTVSQFQTRLIEGMRANGYDEEFAERIYQQLEGFGSYGFPESHAASFAILAYSSSWMKCTHPDVFLTSLLNSQPMGFYAPAQLVRDAREHGVEVRPVCVNASRWDSTLEGPETPEGRFAVRLGISLVKGLANDDAARIVAARASRPFTSIDDLWRRAGVKSAALTHLAEADAFRPSLGLTRREALWAIKALRDEPLPLFAAAEVTREAEEPDVLLQPMRDGAEVVRDYNRLGLTLRDHPLAFLRRDLRERDIVTCRQALAAKDGKRLTVAGLVLVRQRPGSAEGVVFMTLEDETANMNVIIWPDMFDANRRVVLGGQMLAVTGMLQKEGDVVHLVAKEITDLSGLLADIGNRSSAESTHDSDSAGERIVVRSRNFH</sequence>
<dbReference type="EMBL" id="JABCQF010000030">
    <property type="protein sequence ID" value="MBF0884119.1"/>
    <property type="molecule type" value="Genomic_DNA"/>
</dbReference>
<keyword evidence="9 13" id="KW-0227">DNA damage</keyword>
<dbReference type="Pfam" id="PF07733">
    <property type="entry name" value="DNA_pol3_alpha"/>
    <property type="match status" value="1"/>
</dbReference>
<keyword evidence="6 13" id="KW-0808">Transferase</keyword>
<dbReference type="PANTHER" id="PTHR32294">
    <property type="entry name" value="DNA POLYMERASE III SUBUNIT ALPHA"/>
    <property type="match status" value="1"/>
</dbReference>
<evidence type="ECO:0000256" key="13">
    <source>
        <dbReference type="HAMAP-Rule" id="MF_01902"/>
    </source>
</evidence>
<comment type="caution">
    <text evidence="15">The sequence shown here is derived from an EMBL/GenBank/DDBJ whole genome shotgun (WGS) entry which is preliminary data.</text>
</comment>
<dbReference type="InterPro" id="IPR016195">
    <property type="entry name" value="Pol/histidinol_Pase-like"/>
</dbReference>
<evidence type="ECO:0000256" key="7">
    <source>
        <dbReference type="ARBA" id="ARBA00022695"/>
    </source>
</evidence>
<dbReference type="InterPro" id="IPR023073">
    <property type="entry name" value="DnaE2"/>
</dbReference>
<evidence type="ECO:0000256" key="3">
    <source>
        <dbReference type="ARBA" id="ARBA00012417"/>
    </source>
</evidence>
<evidence type="ECO:0000256" key="11">
    <source>
        <dbReference type="ARBA" id="ARBA00023204"/>
    </source>
</evidence>
<dbReference type="RefSeq" id="WP_034927523.1">
    <property type="nucleotide sequence ID" value="NZ_JABCQF010000030.1"/>
</dbReference>
<keyword evidence="16" id="KW-1185">Reference proteome</keyword>
<keyword evidence="8 13" id="KW-0235">DNA replication</keyword>
<organism evidence="15 16">
    <name type="scientific">Gluconobacter potus</name>
    <dbReference type="NCBI Taxonomy" id="2724927"/>
    <lineage>
        <taxon>Bacteria</taxon>
        <taxon>Pseudomonadati</taxon>
        <taxon>Pseudomonadota</taxon>
        <taxon>Alphaproteobacteria</taxon>
        <taxon>Acetobacterales</taxon>
        <taxon>Acetobacteraceae</taxon>
        <taxon>Gluconobacter</taxon>
    </lineage>
</organism>
<dbReference type="InterPro" id="IPR003141">
    <property type="entry name" value="Pol/His_phosphatase_N"/>
</dbReference>
<evidence type="ECO:0000313" key="15">
    <source>
        <dbReference type="EMBL" id="MBF0884119.1"/>
    </source>
</evidence>
<dbReference type="CDD" id="cd07434">
    <property type="entry name" value="PHP_PolIIIA_DnaE2"/>
    <property type="match status" value="1"/>
</dbReference>
<dbReference type="SUPFAM" id="SSF89550">
    <property type="entry name" value="PHP domain-like"/>
    <property type="match status" value="1"/>
</dbReference>
<evidence type="ECO:0000313" key="16">
    <source>
        <dbReference type="Proteomes" id="UP000644588"/>
    </source>
</evidence>
<dbReference type="NCBIfam" id="TIGR00594">
    <property type="entry name" value="polc"/>
    <property type="match status" value="1"/>
</dbReference>
<dbReference type="GO" id="GO:0003887">
    <property type="term" value="F:DNA-directed DNA polymerase activity"/>
    <property type="evidence" value="ECO:0007669"/>
    <property type="project" value="UniProtKB-EC"/>
</dbReference>
<dbReference type="InterPro" id="IPR004013">
    <property type="entry name" value="PHP_dom"/>
</dbReference>
<dbReference type="Proteomes" id="UP000644588">
    <property type="component" value="Unassembled WGS sequence"/>
</dbReference>
<proteinExistence type="inferred from homology"/>
<dbReference type="InterPro" id="IPR004805">
    <property type="entry name" value="DnaE2/DnaE/PolC"/>
</dbReference>
<feature type="domain" description="Polymerase/histidinol phosphatase N-terminal" evidence="14">
    <location>
        <begin position="9"/>
        <end position="76"/>
    </location>
</feature>
<dbReference type="PANTHER" id="PTHR32294:SF4">
    <property type="entry name" value="ERROR-PRONE DNA POLYMERASE"/>
    <property type="match status" value="1"/>
</dbReference>
<dbReference type="Pfam" id="PF14579">
    <property type="entry name" value="HHH_6"/>
    <property type="match status" value="1"/>
</dbReference>
<dbReference type="Pfam" id="PF01336">
    <property type="entry name" value="tRNA_anti-codon"/>
    <property type="match status" value="1"/>
</dbReference>
<dbReference type="EC" id="2.7.7.7" evidence="3 13"/>
<name>A0ABR9YQP0_9PROT</name>
<evidence type="ECO:0000256" key="10">
    <source>
        <dbReference type="ARBA" id="ARBA00022932"/>
    </source>
</evidence>
<dbReference type="Gene3D" id="1.10.150.870">
    <property type="match status" value="1"/>
</dbReference>
<keyword evidence="11 13" id="KW-0234">DNA repair</keyword>
<accession>A0ABR9YQP0</accession>
<evidence type="ECO:0000256" key="6">
    <source>
        <dbReference type="ARBA" id="ARBA00022679"/>
    </source>
</evidence>
<evidence type="ECO:0000256" key="12">
    <source>
        <dbReference type="ARBA" id="ARBA00049244"/>
    </source>
</evidence>
<dbReference type="Pfam" id="PF17657">
    <property type="entry name" value="DNA_pol3_finger"/>
    <property type="match status" value="1"/>
</dbReference>